<dbReference type="EMBL" id="JACHNH010000001">
    <property type="protein sequence ID" value="MBB4762382.1"/>
    <property type="molecule type" value="Genomic_DNA"/>
</dbReference>
<gene>
    <name evidence="1" type="ORF">BJ971_002938</name>
</gene>
<reference evidence="1 2" key="1">
    <citation type="submission" date="2020-08" db="EMBL/GenBank/DDBJ databases">
        <title>Sequencing the genomes of 1000 actinobacteria strains.</title>
        <authorList>
            <person name="Klenk H.-P."/>
        </authorList>
    </citation>
    <scope>NUCLEOTIDE SEQUENCE [LARGE SCALE GENOMIC DNA]</scope>
    <source>
        <strain evidence="1 2">DSM 43149</strain>
    </source>
</reference>
<evidence type="ECO:0000313" key="1">
    <source>
        <dbReference type="EMBL" id="MBB4762382.1"/>
    </source>
</evidence>
<proteinExistence type="predicted"/>
<sequence length="81" mass="9153">MTVSTERLVEVHRLAVAGRDAAIASDVGNRVSRVWLVRSRFADVIRLAELERTVELDRQVGHPDLESDTAMLERVRGKQRS</sequence>
<accession>A0A7W7MQ51</accession>
<protein>
    <submittedName>
        <fullName evidence="1">Uncharacterized protein</fullName>
    </submittedName>
</protein>
<dbReference type="Proteomes" id="UP000578112">
    <property type="component" value="Unassembled WGS sequence"/>
</dbReference>
<name>A0A7W7MQ51_9ACTN</name>
<dbReference type="AlphaFoldDB" id="A0A7W7MQ51"/>
<keyword evidence="2" id="KW-1185">Reference proteome</keyword>
<comment type="caution">
    <text evidence="1">The sequence shown here is derived from an EMBL/GenBank/DDBJ whole genome shotgun (WGS) entry which is preliminary data.</text>
</comment>
<dbReference type="RefSeq" id="WP_184993440.1">
    <property type="nucleotide sequence ID" value="NZ_BOMK01000012.1"/>
</dbReference>
<evidence type="ECO:0000313" key="2">
    <source>
        <dbReference type="Proteomes" id="UP000578112"/>
    </source>
</evidence>
<organism evidence="1 2">
    <name type="scientific">Actinoplanes digitatis</name>
    <dbReference type="NCBI Taxonomy" id="1868"/>
    <lineage>
        <taxon>Bacteria</taxon>
        <taxon>Bacillati</taxon>
        <taxon>Actinomycetota</taxon>
        <taxon>Actinomycetes</taxon>
        <taxon>Micromonosporales</taxon>
        <taxon>Micromonosporaceae</taxon>
        <taxon>Actinoplanes</taxon>
    </lineage>
</organism>